<accession>A0A972JBB9</accession>
<evidence type="ECO:0000256" key="3">
    <source>
        <dbReference type="ARBA" id="ARBA00022795"/>
    </source>
</evidence>
<evidence type="ECO:0008006" key="11">
    <source>
        <dbReference type="Google" id="ProtNLM"/>
    </source>
</evidence>
<dbReference type="EMBL" id="WTVM01000168">
    <property type="protein sequence ID" value="NMG04885.1"/>
    <property type="molecule type" value="Genomic_DNA"/>
</dbReference>
<dbReference type="GO" id="GO:0045893">
    <property type="term" value="P:positive regulation of DNA-templated transcription"/>
    <property type="evidence" value="ECO:0007669"/>
    <property type="project" value="InterPro"/>
</dbReference>
<keyword evidence="4" id="KW-0862">Zinc</keyword>
<evidence type="ECO:0000313" key="10">
    <source>
        <dbReference type="Proteomes" id="UP000599523"/>
    </source>
</evidence>
<evidence type="ECO:0000256" key="8">
    <source>
        <dbReference type="ARBA" id="ARBA00023163"/>
    </source>
</evidence>
<keyword evidence="7" id="KW-0010">Activator</keyword>
<comment type="caution">
    <text evidence="9">The sequence shown here is derived from an EMBL/GenBank/DDBJ whole genome shotgun (WGS) entry which is preliminary data.</text>
</comment>
<dbReference type="Pfam" id="PF05280">
    <property type="entry name" value="FlhC"/>
    <property type="match status" value="1"/>
</dbReference>
<dbReference type="GO" id="GO:0046872">
    <property type="term" value="F:metal ion binding"/>
    <property type="evidence" value="ECO:0007669"/>
    <property type="project" value="UniProtKB-KW"/>
</dbReference>
<keyword evidence="5" id="KW-0805">Transcription regulation</keyword>
<keyword evidence="2" id="KW-0479">Metal-binding</keyword>
<dbReference type="GO" id="GO:0003677">
    <property type="term" value="F:DNA binding"/>
    <property type="evidence" value="ECO:0007669"/>
    <property type="project" value="UniProtKB-KW"/>
</dbReference>
<keyword evidence="3" id="KW-1005">Bacterial flagellum biogenesis</keyword>
<evidence type="ECO:0000256" key="5">
    <source>
        <dbReference type="ARBA" id="ARBA00023015"/>
    </source>
</evidence>
<dbReference type="GO" id="GO:0044781">
    <property type="term" value="P:bacterial-type flagellum organization"/>
    <property type="evidence" value="ECO:0007669"/>
    <property type="project" value="UniProtKB-KW"/>
</dbReference>
<sequence>MSKLPSIKTLRRLERLVQLGARPPVIRSLVPTLHDSVISDAWSEHHGRRAPRGPLPHNVGFFLVSPKRRLQASFILAVFDDLRRLGVADAEALIVTYEQFLATFDDDSSPVDSRLTFDRAWFLIREYTTVRSLLLVRCDACGSRHIHRAFELINHGQCPACGLVEAARNECLPESSEPDSDCSKIELPDLPALGAGFSPGWGELSPEIVDKRWVS</sequence>
<organism evidence="9 10">
    <name type="scientific">Azoarcus taiwanensis</name>
    <dbReference type="NCBI Taxonomy" id="666964"/>
    <lineage>
        <taxon>Bacteria</taxon>
        <taxon>Pseudomonadati</taxon>
        <taxon>Pseudomonadota</taxon>
        <taxon>Betaproteobacteria</taxon>
        <taxon>Rhodocyclales</taxon>
        <taxon>Zoogloeaceae</taxon>
        <taxon>Azoarcus</taxon>
    </lineage>
</organism>
<evidence type="ECO:0000256" key="7">
    <source>
        <dbReference type="ARBA" id="ARBA00023159"/>
    </source>
</evidence>
<gene>
    <name evidence="9" type="ORF">GPA21_18185</name>
</gene>
<dbReference type="InterPro" id="IPR007944">
    <property type="entry name" value="FlhC"/>
</dbReference>
<name>A0A972JBB9_9RHOO</name>
<dbReference type="AlphaFoldDB" id="A0A972JBB9"/>
<evidence type="ECO:0000256" key="2">
    <source>
        <dbReference type="ARBA" id="ARBA00022723"/>
    </source>
</evidence>
<evidence type="ECO:0000256" key="6">
    <source>
        <dbReference type="ARBA" id="ARBA00023125"/>
    </source>
</evidence>
<dbReference type="GO" id="GO:1902208">
    <property type="term" value="P:regulation of bacterial-type flagellum assembly"/>
    <property type="evidence" value="ECO:0007669"/>
    <property type="project" value="InterPro"/>
</dbReference>
<dbReference type="RefSeq" id="WP_168989517.1">
    <property type="nucleotide sequence ID" value="NZ_CAWPHM010000075.1"/>
</dbReference>
<dbReference type="Proteomes" id="UP000599523">
    <property type="component" value="Unassembled WGS sequence"/>
</dbReference>
<evidence type="ECO:0000256" key="4">
    <source>
        <dbReference type="ARBA" id="ARBA00022833"/>
    </source>
</evidence>
<evidence type="ECO:0000313" key="9">
    <source>
        <dbReference type="EMBL" id="NMG04885.1"/>
    </source>
</evidence>
<protein>
    <recommendedName>
        <fullName evidence="11">Flagellar transcriptional regulator FlhC</fullName>
    </recommendedName>
</protein>
<keyword evidence="1" id="KW-0963">Cytoplasm</keyword>
<evidence type="ECO:0000256" key="1">
    <source>
        <dbReference type="ARBA" id="ARBA00022490"/>
    </source>
</evidence>
<proteinExistence type="predicted"/>
<reference evidence="9" key="1">
    <citation type="submission" date="2019-12" db="EMBL/GenBank/DDBJ databases">
        <title>Comparative genomics gives insights into the taxonomy of the Azoarcus-Aromatoleum group and reveals separate origins of nif in the plant-associated Azoarcus and non-plant-associated Aromatoleum sub-groups.</title>
        <authorList>
            <person name="Lafos M."/>
            <person name="Maluk M."/>
            <person name="Batista M."/>
            <person name="Junghare M."/>
            <person name="Carmona M."/>
            <person name="Faoro H."/>
            <person name="Cruz L.M."/>
            <person name="Battistoni F."/>
            <person name="De Souza E."/>
            <person name="Pedrosa F."/>
            <person name="Chen W.-M."/>
            <person name="Poole P.S."/>
            <person name="Dixon R.A."/>
            <person name="James E.K."/>
        </authorList>
    </citation>
    <scope>NUCLEOTIDE SEQUENCE</scope>
    <source>
        <strain evidence="9">NSC3</strain>
    </source>
</reference>
<keyword evidence="8" id="KW-0804">Transcription</keyword>
<keyword evidence="6" id="KW-0238">DNA-binding</keyword>
<keyword evidence="10" id="KW-1185">Reference proteome</keyword>
<dbReference type="SUPFAM" id="SSF160930">
    <property type="entry name" value="FlhC-like"/>
    <property type="match status" value="1"/>
</dbReference>